<gene>
    <name evidence="9" type="ORF">GTA51_01255</name>
</gene>
<proteinExistence type="predicted"/>
<protein>
    <recommendedName>
        <fullName evidence="2">histidine kinase</fullName>
        <ecNumber evidence="2">2.7.13.3</ecNumber>
    </recommendedName>
</protein>
<dbReference type="PANTHER" id="PTHR45339">
    <property type="entry name" value="HYBRID SIGNAL TRANSDUCTION HISTIDINE KINASE J"/>
    <property type="match status" value="1"/>
</dbReference>
<dbReference type="SMART" id="SM00091">
    <property type="entry name" value="PAS"/>
    <property type="match status" value="1"/>
</dbReference>
<evidence type="ECO:0000256" key="2">
    <source>
        <dbReference type="ARBA" id="ARBA00012438"/>
    </source>
</evidence>
<organism evidence="9 10">
    <name type="scientific">Solidesulfovibrio aerotolerans</name>
    <dbReference type="NCBI Taxonomy" id="295255"/>
    <lineage>
        <taxon>Bacteria</taxon>
        <taxon>Pseudomonadati</taxon>
        <taxon>Thermodesulfobacteriota</taxon>
        <taxon>Desulfovibrionia</taxon>
        <taxon>Desulfovibrionales</taxon>
        <taxon>Desulfovibrionaceae</taxon>
        <taxon>Solidesulfovibrio</taxon>
    </lineage>
</organism>
<dbReference type="EMBL" id="WVUD01000001">
    <property type="protein sequence ID" value="MYL81768.1"/>
    <property type="molecule type" value="Genomic_DNA"/>
</dbReference>
<dbReference type="Gene3D" id="3.30.565.10">
    <property type="entry name" value="Histidine kinase-like ATPase, C-terminal domain"/>
    <property type="match status" value="1"/>
</dbReference>
<feature type="domain" description="Histidine kinase" evidence="6">
    <location>
        <begin position="176"/>
        <end position="398"/>
    </location>
</feature>
<accession>A0A7C9MGA8</accession>
<evidence type="ECO:0000256" key="5">
    <source>
        <dbReference type="SAM" id="MobiDB-lite"/>
    </source>
</evidence>
<dbReference type="InterPro" id="IPR001789">
    <property type="entry name" value="Sig_transdc_resp-reg_receiver"/>
</dbReference>
<dbReference type="CDD" id="cd16922">
    <property type="entry name" value="HATPase_EvgS-ArcB-TorS-like"/>
    <property type="match status" value="1"/>
</dbReference>
<dbReference type="SMART" id="SM00388">
    <property type="entry name" value="HisKA"/>
    <property type="match status" value="1"/>
</dbReference>
<dbReference type="CDD" id="cd00082">
    <property type="entry name" value="HisKA"/>
    <property type="match status" value="1"/>
</dbReference>
<dbReference type="InterPro" id="IPR011006">
    <property type="entry name" value="CheY-like_superfamily"/>
</dbReference>
<dbReference type="Pfam" id="PF02518">
    <property type="entry name" value="HATPase_c"/>
    <property type="match status" value="1"/>
</dbReference>
<dbReference type="InterPro" id="IPR035965">
    <property type="entry name" value="PAS-like_dom_sf"/>
</dbReference>
<dbReference type="SUPFAM" id="SSF52172">
    <property type="entry name" value="CheY-like"/>
    <property type="match status" value="1"/>
</dbReference>
<sequence>MDTIANPPGPPGPGDGQEPPDSAARAAEMARLRQSEARLRLLFDQSVVGIVIANGQGIVRDANAAILAMLGYDRESFLGTDMRTVIHPDDQRALPLDVVHAGIAAGNQPGVERRYRRADGTYLPVSVSFGLFDPESRLHQVMVQDISAQKAIEAERALALSQAEAASQTKSVFLAHMSHELRTPLNGVMGMLQLAQMANDSPETAEYLNAAMASAQGLLRILSDILEVSALHDGLVRLTDEAFDLDEAIDPVLASLDREAHAKGLVFSHGIAPDVPPRLRGDVGRLRQILYNLAANAIKYTSTGRVRLTVATVPQPDPRRIRLVFSLADTGIGIPEHRQATVLEAFTQVGPLLTRRFGGVGLGLSIAKGLTEQMGGSLTLTSVEQEGTTVQVELPFALSEQPAVRSFAPAASLTGLRVLVAEDEAINRLTIQKMLEKLGCRPHLTQNGREALDALAQNAFDCVLMDIRMPEMDGLTAVQALRQGQAGEAARQMPVVALTAHALAEDKQAAFDAGVNAYLVKPVDMAELGRLLARLLADGREHVA</sequence>
<dbReference type="RefSeq" id="WP_160957991.1">
    <property type="nucleotide sequence ID" value="NZ_WVUD01000001.1"/>
</dbReference>
<dbReference type="Pfam" id="PF00512">
    <property type="entry name" value="HisKA"/>
    <property type="match status" value="1"/>
</dbReference>
<reference evidence="9 10" key="1">
    <citation type="submission" date="2020-01" db="EMBL/GenBank/DDBJ databases">
        <title>Genome sequence of Desulfovibrio aerotolerans DSM 16695(T).</title>
        <authorList>
            <person name="Karnachuk O."/>
            <person name="Avakyan M."/>
            <person name="Mardanov A."/>
            <person name="Kadnikov V."/>
            <person name="Ravin N."/>
        </authorList>
    </citation>
    <scope>NUCLEOTIDE SEQUENCE [LARGE SCALE GENOMIC DNA]</scope>
    <source>
        <strain evidence="9 10">DSM 16695</strain>
    </source>
</reference>
<feature type="region of interest" description="Disordered" evidence="5">
    <location>
        <begin position="1"/>
        <end position="22"/>
    </location>
</feature>
<name>A0A7C9MGA8_9BACT</name>
<dbReference type="CDD" id="cd17546">
    <property type="entry name" value="REC_hyHK_CKI1_RcsC-like"/>
    <property type="match status" value="1"/>
</dbReference>
<comment type="catalytic activity">
    <reaction evidence="1">
        <text>ATP + protein L-histidine = ADP + protein N-phospho-L-histidine.</text>
        <dbReference type="EC" id="2.7.13.3"/>
    </reaction>
</comment>
<dbReference type="SMART" id="SM00448">
    <property type="entry name" value="REC"/>
    <property type="match status" value="1"/>
</dbReference>
<evidence type="ECO:0000259" key="8">
    <source>
        <dbReference type="PROSITE" id="PS50112"/>
    </source>
</evidence>
<dbReference type="Pfam" id="PF13426">
    <property type="entry name" value="PAS_9"/>
    <property type="match status" value="1"/>
</dbReference>
<dbReference type="InterPro" id="IPR036097">
    <property type="entry name" value="HisK_dim/P_sf"/>
</dbReference>
<dbReference type="Gene3D" id="3.40.50.2300">
    <property type="match status" value="1"/>
</dbReference>
<evidence type="ECO:0000256" key="3">
    <source>
        <dbReference type="ARBA" id="ARBA00022553"/>
    </source>
</evidence>
<dbReference type="Gene3D" id="3.30.450.20">
    <property type="entry name" value="PAS domain"/>
    <property type="match status" value="1"/>
</dbReference>
<dbReference type="InterPro" id="IPR003594">
    <property type="entry name" value="HATPase_dom"/>
</dbReference>
<evidence type="ECO:0000313" key="10">
    <source>
        <dbReference type="Proteomes" id="UP000482487"/>
    </source>
</evidence>
<dbReference type="Proteomes" id="UP000482487">
    <property type="component" value="Unassembled WGS sequence"/>
</dbReference>
<evidence type="ECO:0000259" key="7">
    <source>
        <dbReference type="PROSITE" id="PS50110"/>
    </source>
</evidence>
<dbReference type="CDD" id="cd00130">
    <property type="entry name" value="PAS"/>
    <property type="match status" value="1"/>
</dbReference>
<dbReference type="SMART" id="SM00387">
    <property type="entry name" value="HATPase_c"/>
    <property type="match status" value="1"/>
</dbReference>
<dbReference type="PRINTS" id="PR00344">
    <property type="entry name" value="BCTRLSENSOR"/>
</dbReference>
<dbReference type="InterPro" id="IPR000014">
    <property type="entry name" value="PAS"/>
</dbReference>
<dbReference type="AlphaFoldDB" id="A0A7C9MGA8"/>
<dbReference type="InterPro" id="IPR036890">
    <property type="entry name" value="HATPase_C_sf"/>
</dbReference>
<dbReference type="SUPFAM" id="SSF47384">
    <property type="entry name" value="Homodimeric domain of signal transducing histidine kinase"/>
    <property type="match status" value="1"/>
</dbReference>
<keyword evidence="3 4" id="KW-0597">Phosphoprotein</keyword>
<dbReference type="SUPFAM" id="SSF55785">
    <property type="entry name" value="PYP-like sensor domain (PAS domain)"/>
    <property type="match status" value="1"/>
</dbReference>
<feature type="domain" description="PAS" evidence="8">
    <location>
        <begin position="35"/>
        <end position="94"/>
    </location>
</feature>
<dbReference type="OrthoDB" id="219325at2"/>
<comment type="caution">
    <text evidence="9">The sequence shown here is derived from an EMBL/GenBank/DDBJ whole genome shotgun (WGS) entry which is preliminary data.</text>
</comment>
<dbReference type="PROSITE" id="PS50109">
    <property type="entry name" value="HIS_KIN"/>
    <property type="match status" value="1"/>
</dbReference>
<dbReference type="PROSITE" id="PS50112">
    <property type="entry name" value="PAS"/>
    <property type="match status" value="1"/>
</dbReference>
<dbReference type="NCBIfam" id="TIGR00229">
    <property type="entry name" value="sensory_box"/>
    <property type="match status" value="1"/>
</dbReference>
<dbReference type="FunFam" id="3.30.565.10:FF:000010">
    <property type="entry name" value="Sensor histidine kinase RcsC"/>
    <property type="match status" value="1"/>
</dbReference>
<keyword evidence="10" id="KW-1185">Reference proteome</keyword>
<dbReference type="EC" id="2.7.13.3" evidence="2"/>
<evidence type="ECO:0000256" key="1">
    <source>
        <dbReference type="ARBA" id="ARBA00000085"/>
    </source>
</evidence>
<evidence type="ECO:0000313" key="9">
    <source>
        <dbReference type="EMBL" id="MYL81768.1"/>
    </source>
</evidence>
<evidence type="ECO:0000256" key="4">
    <source>
        <dbReference type="PROSITE-ProRule" id="PRU00169"/>
    </source>
</evidence>
<dbReference type="InterPro" id="IPR005467">
    <property type="entry name" value="His_kinase_dom"/>
</dbReference>
<dbReference type="GO" id="GO:0000155">
    <property type="term" value="F:phosphorelay sensor kinase activity"/>
    <property type="evidence" value="ECO:0007669"/>
    <property type="project" value="InterPro"/>
</dbReference>
<dbReference type="InterPro" id="IPR004358">
    <property type="entry name" value="Sig_transdc_His_kin-like_C"/>
</dbReference>
<dbReference type="Gene3D" id="1.10.287.130">
    <property type="match status" value="1"/>
</dbReference>
<dbReference type="PROSITE" id="PS50110">
    <property type="entry name" value="RESPONSE_REGULATORY"/>
    <property type="match status" value="1"/>
</dbReference>
<dbReference type="PANTHER" id="PTHR45339:SF5">
    <property type="entry name" value="HISTIDINE KINASE"/>
    <property type="match status" value="1"/>
</dbReference>
<dbReference type="InterPro" id="IPR003661">
    <property type="entry name" value="HisK_dim/P_dom"/>
</dbReference>
<dbReference type="Pfam" id="PF00072">
    <property type="entry name" value="Response_reg"/>
    <property type="match status" value="1"/>
</dbReference>
<dbReference type="SUPFAM" id="SSF55874">
    <property type="entry name" value="ATPase domain of HSP90 chaperone/DNA topoisomerase II/histidine kinase"/>
    <property type="match status" value="1"/>
</dbReference>
<feature type="domain" description="Response regulatory" evidence="7">
    <location>
        <begin position="417"/>
        <end position="536"/>
    </location>
</feature>
<feature type="modified residue" description="4-aspartylphosphate" evidence="4">
    <location>
        <position position="466"/>
    </location>
</feature>
<evidence type="ECO:0000259" key="6">
    <source>
        <dbReference type="PROSITE" id="PS50109"/>
    </source>
</evidence>